<dbReference type="GO" id="GO:0005886">
    <property type="term" value="C:plasma membrane"/>
    <property type="evidence" value="ECO:0007669"/>
    <property type="project" value="UniProtKB-SubCell"/>
</dbReference>
<dbReference type="PRINTS" id="PR01855">
    <property type="entry name" value="NRPEPTIDEWR"/>
</dbReference>
<dbReference type="OMA" id="IISFCVW"/>
<comment type="similarity">
    <text evidence="11">Belongs to the G-protein coupled receptor 1 family.</text>
</comment>
<organism evidence="15 16">
    <name type="scientific">Bos indicus x Bos taurus</name>
    <name type="common">Hybrid cattle</name>
    <dbReference type="NCBI Taxonomy" id="30522"/>
    <lineage>
        <taxon>Eukaryota</taxon>
        <taxon>Metazoa</taxon>
        <taxon>Chordata</taxon>
        <taxon>Craniata</taxon>
        <taxon>Vertebrata</taxon>
        <taxon>Euteleostomi</taxon>
        <taxon>Mammalia</taxon>
        <taxon>Eutheria</taxon>
        <taxon>Laurasiatheria</taxon>
        <taxon>Artiodactyla</taxon>
        <taxon>Ruminantia</taxon>
        <taxon>Pecora</taxon>
        <taxon>Bovidae</taxon>
        <taxon>Bovinae</taxon>
        <taxon>Bos</taxon>
    </lineage>
</organism>
<feature type="compositionally biased region" description="Polar residues" evidence="12">
    <location>
        <begin position="1"/>
        <end position="12"/>
    </location>
</feature>
<keyword evidence="2" id="KW-1003">Cell membrane</keyword>
<evidence type="ECO:0000256" key="5">
    <source>
        <dbReference type="ARBA" id="ARBA00023040"/>
    </source>
</evidence>
<reference evidence="15" key="3">
    <citation type="submission" date="2025-09" db="UniProtKB">
        <authorList>
            <consortium name="Ensembl"/>
        </authorList>
    </citation>
    <scope>IDENTIFICATION</scope>
</reference>
<dbReference type="PROSITE" id="PS00237">
    <property type="entry name" value="G_PROTEIN_RECEP_F1_1"/>
    <property type="match status" value="1"/>
</dbReference>
<evidence type="ECO:0000256" key="11">
    <source>
        <dbReference type="RuleBase" id="RU000688"/>
    </source>
</evidence>
<evidence type="ECO:0000256" key="10">
    <source>
        <dbReference type="ARBA" id="ARBA00023224"/>
    </source>
</evidence>
<feature type="transmembrane region" description="Helical" evidence="13">
    <location>
        <begin position="95"/>
        <end position="123"/>
    </location>
</feature>
<keyword evidence="8 11" id="KW-0675">Receptor</keyword>
<dbReference type="InterPro" id="IPR017452">
    <property type="entry name" value="GPCR_Rhodpsn_7TM"/>
</dbReference>
<feature type="transmembrane region" description="Helical" evidence="13">
    <location>
        <begin position="217"/>
        <end position="240"/>
    </location>
</feature>
<accession>A0A4W2CR33</accession>
<dbReference type="PANTHER" id="PTHR24229:SF18">
    <property type="entry name" value="NEUROPEPTIDES B_W RECEPTOR TYPE 2"/>
    <property type="match status" value="1"/>
</dbReference>
<comment type="subcellular location">
    <subcellularLocation>
        <location evidence="1">Cell membrane</location>
        <topology evidence="1">Multi-pass membrane protein</topology>
    </subcellularLocation>
</comment>
<keyword evidence="7" id="KW-1015">Disulfide bond</keyword>
<sequence length="388" mass="42167">MLPELATTSAHQGHQLPATCLRTDPAQGGPCPEPQLGSTSHLPGHKPLRPRPMMEATGLEGLESTSSPCPGSTGTGLSWDNGTRHNATFPEPLPALYVLLPVVYSVICAVGLVGNAAVICVILRAPKMKTVTHVFILNLAIADGLFTLVLPTNIAEHLLQRWPFGEVLCKLVLAIDHCNIFSSVYFLAAMSIDRYLVVLATARSRRMPRRTVHRAKVASLCVWLGVTVAVLPFLTFAGVYNNELQVTSCGLSFPRPERAWFQASRIYTLVLGFVVPMCTLCVLYADLLRRLRALRLHSGAKALGKAKQKVSLLVLAVLAVGLLCWTPFHLASIVALTTDLPQTPLVIIVSYVVTSLSYTSSCLNPFLYAFLDHSFRKSLRTACRCQGA</sequence>
<dbReference type="InterPro" id="IPR009150">
    <property type="entry name" value="Neuropept_B/W_rcpt"/>
</dbReference>
<feature type="transmembrane region" description="Helical" evidence="13">
    <location>
        <begin position="348"/>
        <end position="371"/>
    </location>
</feature>
<feature type="region of interest" description="Disordered" evidence="12">
    <location>
        <begin position="1"/>
        <end position="52"/>
    </location>
</feature>
<dbReference type="AlphaFoldDB" id="A0A4W2CR33"/>
<keyword evidence="10 11" id="KW-0807">Transducer</keyword>
<dbReference type="PRINTS" id="PR00237">
    <property type="entry name" value="GPCRRHODOPSN"/>
</dbReference>
<evidence type="ECO:0000256" key="1">
    <source>
        <dbReference type="ARBA" id="ARBA00004651"/>
    </source>
</evidence>
<dbReference type="SUPFAM" id="SSF81321">
    <property type="entry name" value="Family A G protein-coupled receptor-like"/>
    <property type="match status" value="1"/>
</dbReference>
<evidence type="ECO:0000256" key="12">
    <source>
        <dbReference type="SAM" id="MobiDB-lite"/>
    </source>
</evidence>
<keyword evidence="9" id="KW-0325">Glycoprotein</keyword>
<feature type="transmembrane region" description="Helical" evidence="13">
    <location>
        <begin position="266"/>
        <end position="289"/>
    </location>
</feature>
<dbReference type="CDD" id="cd15087">
    <property type="entry name" value="7tmA_NPBWR"/>
    <property type="match status" value="1"/>
</dbReference>
<reference evidence="15" key="2">
    <citation type="submission" date="2025-08" db="UniProtKB">
        <authorList>
            <consortium name="Ensembl"/>
        </authorList>
    </citation>
    <scope>IDENTIFICATION</scope>
</reference>
<dbReference type="GO" id="GO:0042923">
    <property type="term" value="F:neuropeptide binding"/>
    <property type="evidence" value="ECO:0007669"/>
    <property type="project" value="TreeGrafter"/>
</dbReference>
<dbReference type="PANTHER" id="PTHR24229">
    <property type="entry name" value="NEUROPEPTIDES RECEPTOR"/>
    <property type="match status" value="1"/>
</dbReference>
<feature type="transmembrane region" description="Helical" evidence="13">
    <location>
        <begin position="135"/>
        <end position="154"/>
    </location>
</feature>
<evidence type="ECO:0000256" key="4">
    <source>
        <dbReference type="ARBA" id="ARBA00022989"/>
    </source>
</evidence>
<evidence type="ECO:0000313" key="15">
    <source>
        <dbReference type="Ensembl" id="ENSBIXP00000015638.1"/>
    </source>
</evidence>
<dbReference type="FunFam" id="1.20.1070.10:FF:000102">
    <property type="entry name" value="neuropeptides B/W receptor type 1"/>
    <property type="match status" value="1"/>
</dbReference>
<keyword evidence="16" id="KW-1185">Reference proteome</keyword>
<name>A0A4W2CR33_BOBOX</name>
<keyword evidence="3 11" id="KW-0812">Transmembrane</keyword>
<evidence type="ECO:0000256" key="3">
    <source>
        <dbReference type="ARBA" id="ARBA00022692"/>
    </source>
</evidence>
<reference evidence="15 16" key="1">
    <citation type="submission" date="2018-11" db="EMBL/GenBank/DDBJ databases">
        <title>Haplotype-resolved cattle genomes.</title>
        <authorList>
            <person name="Low W.Y."/>
            <person name="Tearle R."/>
            <person name="Bickhart D.M."/>
            <person name="Rosen B.D."/>
            <person name="Koren S."/>
            <person name="Rhie A."/>
            <person name="Hiendleder S."/>
            <person name="Phillippy A.M."/>
            <person name="Smith T.P.L."/>
            <person name="Williams J.L."/>
        </authorList>
    </citation>
    <scope>NUCLEOTIDE SEQUENCE [LARGE SCALE GENOMIC DNA]</scope>
</reference>
<feature type="transmembrane region" description="Helical" evidence="13">
    <location>
        <begin position="174"/>
        <end position="196"/>
    </location>
</feature>
<evidence type="ECO:0000256" key="7">
    <source>
        <dbReference type="ARBA" id="ARBA00023157"/>
    </source>
</evidence>
<keyword evidence="6 13" id="KW-0472">Membrane</keyword>
<protein>
    <recommendedName>
        <fullName evidence="14">G-protein coupled receptors family 1 profile domain-containing protein</fullName>
    </recommendedName>
</protein>
<evidence type="ECO:0000256" key="9">
    <source>
        <dbReference type="ARBA" id="ARBA00023180"/>
    </source>
</evidence>
<dbReference type="Proteomes" id="UP000314981">
    <property type="component" value="Chromosome 13"/>
</dbReference>
<feature type="domain" description="G-protein coupled receptors family 1 profile" evidence="14">
    <location>
        <begin position="114"/>
        <end position="368"/>
    </location>
</feature>
<dbReference type="GO" id="GO:0043005">
    <property type="term" value="C:neuron projection"/>
    <property type="evidence" value="ECO:0007669"/>
    <property type="project" value="TreeGrafter"/>
</dbReference>
<dbReference type="GO" id="GO:0008188">
    <property type="term" value="F:neuropeptide receptor activity"/>
    <property type="evidence" value="ECO:0007669"/>
    <property type="project" value="InterPro"/>
</dbReference>
<evidence type="ECO:0000256" key="13">
    <source>
        <dbReference type="SAM" id="Phobius"/>
    </source>
</evidence>
<dbReference type="Pfam" id="PF00001">
    <property type="entry name" value="7tm_1"/>
    <property type="match status" value="1"/>
</dbReference>
<evidence type="ECO:0000256" key="2">
    <source>
        <dbReference type="ARBA" id="ARBA00022475"/>
    </source>
</evidence>
<dbReference type="InterPro" id="IPR000276">
    <property type="entry name" value="GPCR_Rhodpsn"/>
</dbReference>
<evidence type="ECO:0000313" key="16">
    <source>
        <dbReference type="Proteomes" id="UP000314981"/>
    </source>
</evidence>
<dbReference type="Ensembl" id="ENSBIXT00000027238.1">
    <property type="protein sequence ID" value="ENSBIXP00000015638.1"/>
    <property type="gene ID" value="ENSBIXG00000020068.1"/>
</dbReference>
<feature type="transmembrane region" description="Helical" evidence="13">
    <location>
        <begin position="310"/>
        <end position="328"/>
    </location>
</feature>
<evidence type="ECO:0000256" key="6">
    <source>
        <dbReference type="ARBA" id="ARBA00023136"/>
    </source>
</evidence>
<dbReference type="PROSITE" id="PS50262">
    <property type="entry name" value="G_PROTEIN_RECEP_F1_2"/>
    <property type="match status" value="1"/>
</dbReference>
<keyword evidence="5 11" id="KW-0297">G-protein coupled receptor</keyword>
<keyword evidence="4 13" id="KW-1133">Transmembrane helix</keyword>
<proteinExistence type="inferred from homology"/>
<dbReference type="Gene3D" id="1.20.1070.10">
    <property type="entry name" value="Rhodopsin 7-helix transmembrane proteins"/>
    <property type="match status" value="1"/>
</dbReference>
<evidence type="ECO:0000256" key="8">
    <source>
        <dbReference type="ARBA" id="ARBA00023170"/>
    </source>
</evidence>
<evidence type="ECO:0000259" key="14">
    <source>
        <dbReference type="PROSITE" id="PS50262"/>
    </source>
</evidence>
<dbReference type="STRING" id="30522.A0A4W2CR33"/>